<protein>
    <submittedName>
        <fullName evidence="2">Sarcosine oxidase subunit alpha</fullName>
    </submittedName>
</protein>
<keyword evidence="1" id="KW-0560">Oxidoreductase</keyword>
<evidence type="ECO:0000256" key="1">
    <source>
        <dbReference type="ARBA" id="ARBA00023002"/>
    </source>
</evidence>
<keyword evidence="3" id="KW-1185">Reference proteome</keyword>
<dbReference type="InterPro" id="IPR036010">
    <property type="entry name" value="2Fe-2S_ferredoxin-like_sf"/>
</dbReference>
<dbReference type="OrthoDB" id="573392at2"/>
<gene>
    <name evidence="2" type="ORF">TMES_14405</name>
</gene>
<dbReference type="EMBL" id="JFKA01000006">
    <property type="protein sequence ID" value="OSQ37490.1"/>
    <property type="molecule type" value="Genomic_DNA"/>
</dbReference>
<dbReference type="Proteomes" id="UP000193391">
    <property type="component" value="Unassembled WGS sequence"/>
</dbReference>
<dbReference type="GO" id="GO:0016491">
    <property type="term" value="F:oxidoreductase activity"/>
    <property type="evidence" value="ECO:0007669"/>
    <property type="project" value="UniProtKB-KW"/>
</dbReference>
<dbReference type="SUPFAM" id="SSF54292">
    <property type="entry name" value="2Fe-2S ferredoxin-like"/>
    <property type="match status" value="1"/>
</dbReference>
<evidence type="ECO:0000313" key="3">
    <source>
        <dbReference type="Proteomes" id="UP000193391"/>
    </source>
</evidence>
<proteinExistence type="predicted"/>
<organism evidence="2 3">
    <name type="scientific">Thalassospira mesophila</name>
    <dbReference type="NCBI Taxonomy" id="1293891"/>
    <lineage>
        <taxon>Bacteria</taxon>
        <taxon>Pseudomonadati</taxon>
        <taxon>Pseudomonadota</taxon>
        <taxon>Alphaproteobacteria</taxon>
        <taxon>Rhodospirillales</taxon>
        <taxon>Thalassospiraceae</taxon>
        <taxon>Thalassospira</taxon>
    </lineage>
</organism>
<dbReference type="Pfam" id="PF13510">
    <property type="entry name" value="Fer2_4"/>
    <property type="match status" value="1"/>
</dbReference>
<dbReference type="RefSeq" id="WP_085583942.1">
    <property type="nucleotide sequence ID" value="NZ_JFKA01000006.1"/>
</dbReference>
<dbReference type="Gene3D" id="3.10.20.440">
    <property type="entry name" value="2Fe-2S iron-sulphur cluster binding domain, sarcosine oxidase, alpha subunit, N-terminal domain"/>
    <property type="match status" value="1"/>
</dbReference>
<name>A0A1Y2KYJ2_9PROT</name>
<dbReference type="STRING" id="1293891.TMES_14405"/>
<dbReference type="AlphaFoldDB" id="A0A1Y2KYJ2"/>
<dbReference type="GO" id="GO:0051536">
    <property type="term" value="F:iron-sulfur cluster binding"/>
    <property type="evidence" value="ECO:0007669"/>
    <property type="project" value="InterPro"/>
</dbReference>
<dbReference type="InterPro" id="IPR042204">
    <property type="entry name" value="2Fe-2S-bd_N"/>
</dbReference>
<comment type="caution">
    <text evidence="2">The sequence shown here is derived from an EMBL/GenBank/DDBJ whole genome shotgun (WGS) entry which is preliminary data.</text>
</comment>
<accession>A0A1Y2KYJ2</accession>
<evidence type="ECO:0000313" key="2">
    <source>
        <dbReference type="EMBL" id="OSQ37490.1"/>
    </source>
</evidence>
<sequence length="99" mass="10874">MFRSVMAGLKEQADMTVYVNGVETPAWDGETVASILLRVPNVGRQTPVSGETRLPYCQMGVCFECLAVVDGVPSVQGCLMPLKDGMRIERQRGRREVGQ</sequence>
<reference evidence="2 3" key="1">
    <citation type="submission" date="2014-03" db="EMBL/GenBank/DDBJ databases">
        <title>The draft genome sequence of Thalassospira mesophila JCM 18969.</title>
        <authorList>
            <person name="Lai Q."/>
            <person name="Shao Z."/>
        </authorList>
    </citation>
    <scope>NUCLEOTIDE SEQUENCE [LARGE SCALE GENOMIC DNA]</scope>
    <source>
        <strain evidence="2 3">JCM 18969</strain>
    </source>
</reference>